<feature type="region of interest" description="Disordered" evidence="1">
    <location>
        <begin position="1"/>
        <end position="28"/>
    </location>
</feature>
<feature type="compositionally biased region" description="Polar residues" evidence="1">
    <location>
        <begin position="125"/>
        <end position="147"/>
    </location>
</feature>
<evidence type="ECO:0000313" key="3">
    <source>
        <dbReference type="Proteomes" id="UP001196413"/>
    </source>
</evidence>
<reference evidence="2" key="1">
    <citation type="submission" date="2021-06" db="EMBL/GenBank/DDBJ databases">
        <title>Parelaphostrongylus tenuis whole genome reference sequence.</title>
        <authorList>
            <person name="Garwood T.J."/>
            <person name="Larsen P.A."/>
            <person name="Fountain-Jones N.M."/>
            <person name="Garbe J.R."/>
            <person name="Macchietto M.G."/>
            <person name="Kania S.A."/>
            <person name="Gerhold R.W."/>
            <person name="Richards J.E."/>
            <person name="Wolf T.M."/>
        </authorList>
    </citation>
    <scope>NUCLEOTIDE SEQUENCE</scope>
    <source>
        <strain evidence="2">MNPRO001-30</strain>
        <tissue evidence="2">Meninges</tissue>
    </source>
</reference>
<sequence>MMESNPVLSKLFPGRPGSQDLQQIPRGQYGNQLPPALLPHAGLPQGVPFTNVLPIHMLRCNHSAHVNRTAHSTNEQSNDLELQLLHPELRHLLPPSEPSRPHQEVIKRKERNQQRKSRNSRHRTNNGPQSSASAPTTLSETVVSSTKVPGGGRIVSSRDESGHMRVRIVYDRSELLRFAHSPYAVLPPPCLKDIAMNHPEILSGFPERHGVDLSPPCELE</sequence>
<protein>
    <submittedName>
        <fullName evidence="2">Uncharacterized protein</fullName>
    </submittedName>
</protein>
<accession>A0AAD5QWY2</accession>
<name>A0AAD5QWY2_PARTN</name>
<organism evidence="2 3">
    <name type="scientific">Parelaphostrongylus tenuis</name>
    <name type="common">Meningeal worm</name>
    <dbReference type="NCBI Taxonomy" id="148309"/>
    <lineage>
        <taxon>Eukaryota</taxon>
        <taxon>Metazoa</taxon>
        <taxon>Ecdysozoa</taxon>
        <taxon>Nematoda</taxon>
        <taxon>Chromadorea</taxon>
        <taxon>Rhabditida</taxon>
        <taxon>Rhabditina</taxon>
        <taxon>Rhabditomorpha</taxon>
        <taxon>Strongyloidea</taxon>
        <taxon>Metastrongylidae</taxon>
        <taxon>Parelaphostrongylus</taxon>
    </lineage>
</organism>
<gene>
    <name evidence="2" type="ORF">KIN20_022681</name>
</gene>
<dbReference type="EMBL" id="JAHQIW010004567">
    <property type="protein sequence ID" value="KAJ1362951.1"/>
    <property type="molecule type" value="Genomic_DNA"/>
</dbReference>
<dbReference type="Proteomes" id="UP001196413">
    <property type="component" value="Unassembled WGS sequence"/>
</dbReference>
<dbReference type="AlphaFoldDB" id="A0AAD5QWY2"/>
<evidence type="ECO:0000256" key="1">
    <source>
        <dbReference type="SAM" id="MobiDB-lite"/>
    </source>
</evidence>
<comment type="caution">
    <text evidence="2">The sequence shown here is derived from an EMBL/GenBank/DDBJ whole genome shotgun (WGS) entry which is preliminary data.</text>
</comment>
<evidence type="ECO:0000313" key="2">
    <source>
        <dbReference type="EMBL" id="KAJ1362951.1"/>
    </source>
</evidence>
<keyword evidence="3" id="KW-1185">Reference proteome</keyword>
<feature type="region of interest" description="Disordered" evidence="1">
    <location>
        <begin position="91"/>
        <end position="159"/>
    </location>
</feature>
<proteinExistence type="predicted"/>
<feature type="compositionally biased region" description="Basic and acidic residues" evidence="1">
    <location>
        <begin position="99"/>
        <end position="113"/>
    </location>
</feature>
<feature type="compositionally biased region" description="Basic residues" evidence="1">
    <location>
        <begin position="114"/>
        <end position="124"/>
    </location>
</feature>